<comment type="caution">
    <text evidence="1">The sequence shown here is derived from an EMBL/GenBank/DDBJ whole genome shotgun (WGS) entry which is preliminary data.</text>
</comment>
<feature type="non-terminal residue" evidence="1">
    <location>
        <position position="25"/>
    </location>
</feature>
<dbReference type="AlphaFoldDB" id="A0A392TNY8"/>
<dbReference type="Proteomes" id="UP000265520">
    <property type="component" value="Unassembled WGS sequence"/>
</dbReference>
<reference evidence="1 2" key="1">
    <citation type="journal article" date="2018" name="Front. Plant Sci.">
        <title>Red Clover (Trifolium pratense) and Zigzag Clover (T. medium) - A Picture of Genomic Similarities and Differences.</title>
        <authorList>
            <person name="Dluhosova J."/>
            <person name="Istvanek J."/>
            <person name="Nedelnik J."/>
            <person name="Repkova J."/>
        </authorList>
    </citation>
    <scope>NUCLEOTIDE SEQUENCE [LARGE SCALE GENOMIC DNA]</scope>
    <source>
        <strain evidence="2">cv. 10/8</strain>
        <tissue evidence="1">Leaf</tissue>
    </source>
</reference>
<proteinExistence type="predicted"/>
<accession>A0A392TNY8</accession>
<organism evidence="1 2">
    <name type="scientific">Trifolium medium</name>
    <dbReference type="NCBI Taxonomy" id="97028"/>
    <lineage>
        <taxon>Eukaryota</taxon>
        <taxon>Viridiplantae</taxon>
        <taxon>Streptophyta</taxon>
        <taxon>Embryophyta</taxon>
        <taxon>Tracheophyta</taxon>
        <taxon>Spermatophyta</taxon>
        <taxon>Magnoliopsida</taxon>
        <taxon>eudicotyledons</taxon>
        <taxon>Gunneridae</taxon>
        <taxon>Pentapetalae</taxon>
        <taxon>rosids</taxon>
        <taxon>fabids</taxon>
        <taxon>Fabales</taxon>
        <taxon>Fabaceae</taxon>
        <taxon>Papilionoideae</taxon>
        <taxon>50 kb inversion clade</taxon>
        <taxon>NPAAA clade</taxon>
        <taxon>Hologalegina</taxon>
        <taxon>IRL clade</taxon>
        <taxon>Trifolieae</taxon>
        <taxon>Trifolium</taxon>
    </lineage>
</organism>
<protein>
    <submittedName>
        <fullName evidence="1">Uncharacterized protein</fullName>
    </submittedName>
</protein>
<evidence type="ECO:0000313" key="2">
    <source>
        <dbReference type="Proteomes" id="UP000265520"/>
    </source>
</evidence>
<name>A0A392TNY8_9FABA</name>
<evidence type="ECO:0000313" key="1">
    <source>
        <dbReference type="EMBL" id="MCI62147.1"/>
    </source>
</evidence>
<dbReference type="EMBL" id="LXQA010613852">
    <property type="protein sequence ID" value="MCI62147.1"/>
    <property type="molecule type" value="Genomic_DNA"/>
</dbReference>
<keyword evidence="2" id="KW-1185">Reference proteome</keyword>
<sequence>MVEGGVVRLRLNLPVSFAFGACKGR</sequence>